<keyword evidence="2" id="KW-1185">Reference proteome</keyword>
<gene>
    <name evidence="1" type="ORF">BT62DRAFT_1071995</name>
</gene>
<dbReference type="EMBL" id="MU250525">
    <property type="protein sequence ID" value="KAG7451430.1"/>
    <property type="molecule type" value="Genomic_DNA"/>
</dbReference>
<proteinExistence type="predicted"/>
<protein>
    <submittedName>
        <fullName evidence="1">Uncharacterized protein</fullName>
    </submittedName>
</protein>
<reference evidence="1" key="1">
    <citation type="submission" date="2020-11" db="EMBL/GenBank/DDBJ databases">
        <title>Adaptations for nitrogen fixation in a non-lichenized fungal sporocarp promotes dispersal by wood-feeding termites.</title>
        <authorList>
            <consortium name="DOE Joint Genome Institute"/>
            <person name="Koch R.A."/>
            <person name="Yoon G."/>
            <person name="Arayal U."/>
            <person name="Lail K."/>
            <person name="Amirebrahimi M."/>
            <person name="Labutti K."/>
            <person name="Lipzen A."/>
            <person name="Riley R."/>
            <person name="Barry K."/>
            <person name="Henrissat B."/>
            <person name="Grigoriev I.V."/>
            <person name="Herr J.R."/>
            <person name="Aime M.C."/>
        </authorList>
    </citation>
    <scope>NUCLEOTIDE SEQUENCE</scope>
    <source>
        <strain evidence="1">MCA 3950</strain>
    </source>
</reference>
<comment type="caution">
    <text evidence="1">The sequence shown here is derived from an EMBL/GenBank/DDBJ whole genome shotgun (WGS) entry which is preliminary data.</text>
</comment>
<name>A0A9P8AXJ6_9AGAR</name>
<evidence type="ECO:0000313" key="2">
    <source>
        <dbReference type="Proteomes" id="UP000812287"/>
    </source>
</evidence>
<evidence type="ECO:0000313" key="1">
    <source>
        <dbReference type="EMBL" id="KAG7451430.1"/>
    </source>
</evidence>
<sequence length="324" mass="36665">MMGPKTKKTPSPSLTCTTLLKDEETRRPKPRRHGNPKERCQMHHKQYMTLTKKYKKAAQLVYEMLGGAMIPTKAEILLYNSIHNTLEKACLMKKYVSAIREEDTTNLSYDLRSIRNHISLCGVLITDMVNMRCPKLPIEPFPSTKPVSHPGYRMWANVEFRSYTFGAVRNEPGSFTDAFLEELRGRLDMFYVITRSETVPGRDIETFGTVSAQTKLVMMFEARIDASAPKAQGVVRYAKCGRNSIRNGGLPDGFGSSQKTNRHVSHLMRNVAWAASRTQGLATGNYDARIYARASDKLVQAHASKRLLFLPSDSWYVGRLQGTY</sequence>
<dbReference type="GeneID" id="66101115"/>
<accession>A0A9P8AXJ6</accession>
<dbReference type="Proteomes" id="UP000812287">
    <property type="component" value="Unassembled WGS sequence"/>
</dbReference>
<dbReference type="AlphaFoldDB" id="A0A9P8AXJ6"/>
<organism evidence="1 2">
    <name type="scientific">Guyanagaster necrorhizus</name>
    <dbReference type="NCBI Taxonomy" id="856835"/>
    <lineage>
        <taxon>Eukaryota</taxon>
        <taxon>Fungi</taxon>
        <taxon>Dikarya</taxon>
        <taxon>Basidiomycota</taxon>
        <taxon>Agaricomycotina</taxon>
        <taxon>Agaricomycetes</taxon>
        <taxon>Agaricomycetidae</taxon>
        <taxon>Agaricales</taxon>
        <taxon>Marasmiineae</taxon>
        <taxon>Physalacriaceae</taxon>
        <taxon>Guyanagaster</taxon>
    </lineage>
</organism>
<dbReference type="RefSeq" id="XP_043044930.1">
    <property type="nucleotide sequence ID" value="XM_043178821.1"/>
</dbReference>
<dbReference type="OrthoDB" id="2756263at2759"/>